<feature type="non-terminal residue" evidence="2">
    <location>
        <position position="113"/>
    </location>
</feature>
<dbReference type="InterPro" id="IPR035919">
    <property type="entry name" value="EAL_sf"/>
</dbReference>
<name>J9G0U8_9ZZZZ</name>
<dbReference type="AlphaFoldDB" id="J9G0U8"/>
<dbReference type="Pfam" id="PF00563">
    <property type="entry name" value="EAL"/>
    <property type="match status" value="1"/>
</dbReference>
<evidence type="ECO:0000313" key="2">
    <source>
        <dbReference type="EMBL" id="EJW93189.1"/>
    </source>
</evidence>
<dbReference type="PANTHER" id="PTHR33121:SF70">
    <property type="entry name" value="SIGNALING PROTEIN YKOW"/>
    <property type="match status" value="1"/>
</dbReference>
<dbReference type="InterPro" id="IPR050706">
    <property type="entry name" value="Cyclic-di-GMP_PDE-like"/>
</dbReference>
<dbReference type="PROSITE" id="PS50883">
    <property type="entry name" value="EAL"/>
    <property type="match status" value="1"/>
</dbReference>
<dbReference type="GO" id="GO:0071111">
    <property type="term" value="F:cyclic-guanylate-specific phosphodiesterase activity"/>
    <property type="evidence" value="ECO:0007669"/>
    <property type="project" value="InterPro"/>
</dbReference>
<evidence type="ECO:0000259" key="1">
    <source>
        <dbReference type="PROSITE" id="PS50883"/>
    </source>
</evidence>
<protein>
    <submittedName>
        <fullName evidence="2">Signaling protein</fullName>
    </submittedName>
</protein>
<organism evidence="2">
    <name type="scientific">gut metagenome</name>
    <dbReference type="NCBI Taxonomy" id="749906"/>
    <lineage>
        <taxon>unclassified sequences</taxon>
        <taxon>metagenomes</taxon>
        <taxon>organismal metagenomes</taxon>
    </lineage>
</organism>
<comment type="caution">
    <text evidence="2">The sequence shown here is derived from an EMBL/GenBank/DDBJ whole genome shotgun (WGS) entry which is preliminary data.</text>
</comment>
<dbReference type="Gene3D" id="3.20.20.450">
    <property type="entry name" value="EAL domain"/>
    <property type="match status" value="1"/>
</dbReference>
<proteinExistence type="predicted"/>
<dbReference type="InterPro" id="IPR001633">
    <property type="entry name" value="EAL_dom"/>
</dbReference>
<accession>J9G0U8</accession>
<feature type="domain" description="EAL" evidence="1">
    <location>
        <begin position="61"/>
        <end position="113"/>
    </location>
</feature>
<dbReference type="EMBL" id="AMCI01007116">
    <property type="protein sequence ID" value="EJW93189.1"/>
    <property type="molecule type" value="Genomic_DNA"/>
</dbReference>
<reference evidence="2" key="1">
    <citation type="journal article" date="2012" name="PLoS ONE">
        <title>Gene sets for utilization of primary and secondary nutrition supplies in the distal gut of endangered iberian lynx.</title>
        <authorList>
            <person name="Alcaide M."/>
            <person name="Messina E."/>
            <person name="Richter M."/>
            <person name="Bargiela R."/>
            <person name="Peplies J."/>
            <person name="Huws S.A."/>
            <person name="Newbold C.J."/>
            <person name="Golyshin P.N."/>
            <person name="Simon M.A."/>
            <person name="Lopez G."/>
            <person name="Yakimov M.M."/>
            <person name="Ferrer M."/>
        </authorList>
    </citation>
    <scope>NUCLEOTIDE SEQUENCE</scope>
</reference>
<dbReference type="PANTHER" id="PTHR33121">
    <property type="entry name" value="CYCLIC DI-GMP PHOSPHODIESTERASE PDEF"/>
    <property type="match status" value="1"/>
</dbReference>
<gene>
    <name evidence="2" type="ORF">EVA_18704</name>
</gene>
<sequence length="113" mass="13063">MDKYGNDYHPLFHAGVYMLQPSDRNCEAVLFNARHGYKQAISREIPFAFAKAEQLNQEKEQIQLKKQTLTALQNQEFRMFLQPIVRGENAEICGAEAVSRWNHPQKGLLFPNV</sequence>
<dbReference type="SUPFAM" id="SSF141868">
    <property type="entry name" value="EAL domain-like"/>
    <property type="match status" value="1"/>
</dbReference>